<dbReference type="InParanoid" id="L7JXP6"/>
<dbReference type="HOGENOM" id="CLU_1918541_0_0_1"/>
<reference evidence="1 2" key="1">
    <citation type="journal article" date="2012" name="PLoS Pathog.">
        <title>The genome of the obligate intracellular parasite Trachipleistophora hominis: new insights into microsporidian genome dynamics and reductive evolution.</title>
        <authorList>
            <person name="Heinz E."/>
            <person name="Williams T.A."/>
            <person name="Nakjang S."/>
            <person name="Noel C.J."/>
            <person name="Swan D.C."/>
            <person name="Goldberg A.V."/>
            <person name="Harris S.R."/>
            <person name="Weinmaier T."/>
            <person name="Markert S."/>
            <person name="Becher D."/>
            <person name="Bernhardt J."/>
            <person name="Dagan T."/>
            <person name="Hacker C."/>
            <person name="Lucocq J.M."/>
            <person name="Schweder T."/>
            <person name="Rattei T."/>
            <person name="Hall N."/>
            <person name="Hirt R.P."/>
            <person name="Embley T.M."/>
        </authorList>
    </citation>
    <scope>NUCLEOTIDE SEQUENCE [LARGE SCALE GENOMIC DNA]</scope>
</reference>
<organism evidence="1 2">
    <name type="scientific">Trachipleistophora hominis</name>
    <name type="common">Microsporidian parasite</name>
    <dbReference type="NCBI Taxonomy" id="72359"/>
    <lineage>
        <taxon>Eukaryota</taxon>
        <taxon>Fungi</taxon>
        <taxon>Fungi incertae sedis</taxon>
        <taxon>Microsporidia</taxon>
        <taxon>Pleistophoridae</taxon>
        <taxon>Trachipleistophora</taxon>
    </lineage>
</organism>
<dbReference type="EMBL" id="JH993875">
    <property type="protein sequence ID" value="ELQ76095.1"/>
    <property type="molecule type" value="Genomic_DNA"/>
</dbReference>
<dbReference type="VEuPathDB" id="MicrosporidiaDB:THOM_0930"/>
<evidence type="ECO:0000313" key="1">
    <source>
        <dbReference type="EMBL" id="ELQ76095.1"/>
    </source>
</evidence>
<accession>L7JXP6</accession>
<name>L7JXP6_TRAHO</name>
<gene>
    <name evidence="1" type="ORF">THOM_0930</name>
</gene>
<dbReference type="Proteomes" id="UP000011185">
    <property type="component" value="Unassembled WGS sequence"/>
</dbReference>
<evidence type="ECO:0000313" key="2">
    <source>
        <dbReference type="Proteomes" id="UP000011185"/>
    </source>
</evidence>
<protein>
    <submittedName>
        <fullName evidence="1">Uncharacterized protein</fullName>
    </submittedName>
</protein>
<keyword evidence="2" id="KW-1185">Reference proteome</keyword>
<sequence>MLKDYSVYKPSSHEYSNLLDYQHLENYVLGGVTTNDMKYFLETSMCTGRTNDYIDETLNTFRMANASLLSEIQNDWWSNGIDIWSANLPETFATDIDGGPSTSNNFDYSCEKTNCTILSHETNTTKRHVSGL</sequence>
<proteinExistence type="predicted"/>
<dbReference type="AlphaFoldDB" id="L7JXP6"/>